<proteinExistence type="inferred from homology"/>
<dbReference type="PROSITE" id="PS00061">
    <property type="entry name" value="ADH_SHORT"/>
    <property type="match status" value="1"/>
</dbReference>
<dbReference type="PANTHER" id="PTHR43313:SF1">
    <property type="entry name" value="3BETA-HYDROXYSTEROID DEHYDROGENASE DHS-16"/>
    <property type="match status" value="1"/>
</dbReference>
<comment type="caution">
    <text evidence="3">The sequence shown here is derived from an EMBL/GenBank/DDBJ whole genome shotgun (WGS) entry which is preliminary data.</text>
</comment>
<evidence type="ECO:0000313" key="3">
    <source>
        <dbReference type="EMBL" id="MBB6521141.1"/>
    </source>
</evidence>
<dbReference type="EMBL" id="JACHHT010000001">
    <property type="protein sequence ID" value="MBB6521141.1"/>
    <property type="molecule type" value="Genomic_DNA"/>
</dbReference>
<protein>
    <submittedName>
        <fullName evidence="3">NAD(P)-dependent dehydrogenase (Short-subunit alcohol dehydrogenase family)</fullName>
    </submittedName>
</protein>
<dbReference type="InterPro" id="IPR002347">
    <property type="entry name" value="SDR_fam"/>
</dbReference>
<dbReference type="Proteomes" id="UP000528457">
    <property type="component" value="Unassembled WGS sequence"/>
</dbReference>
<dbReference type="RefSeq" id="WP_166849320.1">
    <property type="nucleotide sequence ID" value="NZ_JAAONY010000001.1"/>
</dbReference>
<dbReference type="PRINTS" id="PR00080">
    <property type="entry name" value="SDRFAMILY"/>
</dbReference>
<dbReference type="PRINTS" id="PR00081">
    <property type="entry name" value="GDHRDH"/>
</dbReference>
<dbReference type="SUPFAM" id="SSF51735">
    <property type="entry name" value="NAD(P)-binding Rossmann-fold domains"/>
    <property type="match status" value="1"/>
</dbReference>
<dbReference type="FunCoup" id="A0A7X0JTJ6">
    <property type="interactions" value="375"/>
</dbReference>
<feature type="signal peptide" evidence="2">
    <location>
        <begin position="1"/>
        <end position="26"/>
    </location>
</feature>
<dbReference type="InterPro" id="IPR036291">
    <property type="entry name" value="NAD(P)-bd_dom_sf"/>
</dbReference>
<accession>A0A7X0JTJ6</accession>
<evidence type="ECO:0000256" key="2">
    <source>
        <dbReference type="SAM" id="SignalP"/>
    </source>
</evidence>
<sequence length="321" mass="35641">MPLFLVRALTLLTIVFLSAVANSSFAKEHSKRAILVTGASSGIGHQIALTLSQNGYFVYAGARKERDILALSKLPNIQGIRLDVTKDEDIDSALKRIKSAGRGLYGLVNNAGVFVYDPLIEISEEDMAFVNDVNVMGPYRVSKAFAPLIIESEGRISTIGSISGLFAGQLFGPYSMSKHAMEAYSEALAKEMEKFDVQVSVVEPGNFRSNIMKNMEKRLKSIDQGDRKTQYRDEIARLVSFVNTDRSHHASPEPVANAVLEFMSSEKPKFRYLVTPNKQEADYAIKRSLQKVVELNQDHEFSLSNEALLEMLRSLLGKAEK</sequence>
<feature type="chain" id="PRO_5030711813" evidence="2">
    <location>
        <begin position="27"/>
        <end position="321"/>
    </location>
</feature>
<evidence type="ECO:0000313" key="4">
    <source>
        <dbReference type="Proteomes" id="UP000528457"/>
    </source>
</evidence>
<dbReference type="InParanoid" id="A0A7X0JTJ6"/>
<comment type="similarity">
    <text evidence="1">Belongs to the short-chain dehydrogenases/reductases (SDR) family.</text>
</comment>
<gene>
    <name evidence="3" type="ORF">HNR48_001419</name>
</gene>
<dbReference type="PANTHER" id="PTHR43313">
    <property type="entry name" value="SHORT-CHAIN DEHYDROGENASE/REDUCTASE FAMILY 9C"/>
    <property type="match status" value="1"/>
</dbReference>
<evidence type="ECO:0000256" key="1">
    <source>
        <dbReference type="RuleBase" id="RU000363"/>
    </source>
</evidence>
<dbReference type="AlphaFoldDB" id="A0A7X0JTJ6"/>
<dbReference type="GO" id="GO:0008202">
    <property type="term" value="P:steroid metabolic process"/>
    <property type="evidence" value="ECO:0007669"/>
    <property type="project" value="TreeGrafter"/>
</dbReference>
<dbReference type="Gene3D" id="3.40.50.720">
    <property type="entry name" value="NAD(P)-binding Rossmann-like Domain"/>
    <property type="match status" value="1"/>
</dbReference>
<dbReference type="GO" id="GO:0016491">
    <property type="term" value="F:oxidoreductase activity"/>
    <property type="evidence" value="ECO:0007669"/>
    <property type="project" value="TreeGrafter"/>
</dbReference>
<name>A0A7X0JTJ6_9GAMM</name>
<keyword evidence="4" id="KW-1185">Reference proteome</keyword>
<dbReference type="Pfam" id="PF00106">
    <property type="entry name" value="adh_short"/>
    <property type="match status" value="1"/>
</dbReference>
<reference evidence="3 4" key="1">
    <citation type="submission" date="2020-08" db="EMBL/GenBank/DDBJ databases">
        <title>Genomic Encyclopedia of Type Strains, Phase IV (KMG-IV): sequencing the most valuable type-strain genomes for metagenomic binning, comparative biology and taxonomic classification.</title>
        <authorList>
            <person name="Goeker M."/>
        </authorList>
    </citation>
    <scope>NUCLEOTIDE SEQUENCE [LARGE SCALE GENOMIC DNA]</scope>
    <source>
        <strain evidence="3 4">DSM 22368</strain>
    </source>
</reference>
<organism evidence="3 4">
    <name type="scientific">Pseudoteredinibacter isoporae</name>
    <dbReference type="NCBI Taxonomy" id="570281"/>
    <lineage>
        <taxon>Bacteria</taxon>
        <taxon>Pseudomonadati</taxon>
        <taxon>Pseudomonadota</taxon>
        <taxon>Gammaproteobacteria</taxon>
        <taxon>Cellvibrionales</taxon>
        <taxon>Cellvibrionaceae</taxon>
        <taxon>Pseudoteredinibacter</taxon>
    </lineage>
</organism>
<keyword evidence="2" id="KW-0732">Signal</keyword>
<dbReference type="InterPro" id="IPR020904">
    <property type="entry name" value="Sc_DH/Rdtase_CS"/>
</dbReference>